<reference evidence="1" key="1">
    <citation type="journal article" date="2021" name="Environ. Microbiol.">
        <title>Gene family expansions and transcriptome signatures uncover fungal adaptations to wood decay.</title>
        <authorList>
            <person name="Hage H."/>
            <person name="Miyauchi S."/>
            <person name="Viragh M."/>
            <person name="Drula E."/>
            <person name="Min B."/>
            <person name="Chaduli D."/>
            <person name="Navarro D."/>
            <person name="Favel A."/>
            <person name="Norest M."/>
            <person name="Lesage-Meessen L."/>
            <person name="Balint B."/>
            <person name="Merenyi Z."/>
            <person name="de Eugenio L."/>
            <person name="Morin E."/>
            <person name="Martinez A.T."/>
            <person name="Baldrian P."/>
            <person name="Stursova M."/>
            <person name="Martinez M.J."/>
            <person name="Novotny C."/>
            <person name="Magnuson J.K."/>
            <person name="Spatafora J.W."/>
            <person name="Maurice S."/>
            <person name="Pangilinan J."/>
            <person name="Andreopoulos W."/>
            <person name="LaButti K."/>
            <person name="Hundley H."/>
            <person name="Na H."/>
            <person name="Kuo A."/>
            <person name="Barry K."/>
            <person name="Lipzen A."/>
            <person name="Henrissat B."/>
            <person name="Riley R."/>
            <person name="Ahrendt S."/>
            <person name="Nagy L.G."/>
            <person name="Grigoriev I.V."/>
            <person name="Martin F."/>
            <person name="Rosso M.N."/>
        </authorList>
    </citation>
    <scope>NUCLEOTIDE SEQUENCE</scope>
    <source>
        <strain evidence="1">CBS 384.51</strain>
    </source>
</reference>
<proteinExistence type="predicted"/>
<dbReference type="EMBL" id="MU274909">
    <property type="protein sequence ID" value="KAI0089896.1"/>
    <property type="molecule type" value="Genomic_DNA"/>
</dbReference>
<keyword evidence="2" id="KW-1185">Reference proteome</keyword>
<dbReference type="Proteomes" id="UP001055072">
    <property type="component" value="Unassembled WGS sequence"/>
</dbReference>
<accession>A0ACB8U6Q1</accession>
<name>A0ACB8U6Q1_9APHY</name>
<organism evidence="1 2">
    <name type="scientific">Irpex rosettiformis</name>
    <dbReference type="NCBI Taxonomy" id="378272"/>
    <lineage>
        <taxon>Eukaryota</taxon>
        <taxon>Fungi</taxon>
        <taxon>Dikarya</taxon>
        <taxon>Basidiomycota</taxon>
        <taxon>Agaricomycotina</taxon>
        <taxon>Agaricomycetes</taxon>
        <taxon>Polyporales</taxon>
        <taxon>Irpicaceae</taxon>
        <taxon>Irpex</taxon>
    </lineage>
</organism>
<sequence>MRLRNAKDTVRPTLQETLADVHPLELDECFHFLVKDGSTVWIRPKDGKWRRGTVLYESIMKFDKTGVIRQWHVEYGKGSNRKTEIFQPLWGNMKPDTPEVHELLRRNGYFV</sequence>
<gene>
    <name evidence="1" type="ORF">BDY19DRAFT_905612</name>
</gene>
<evidence type="ECO:0000313" key="1">
    <source>
        <dbReference type="EMBL" id="KAI0089896.1"/>
    </source>
</evidence>
<comment type="caution">
    <text evidence="1">The sequence shown here is derived from an EMBL/GenBank/DDBJ whole genome shotgun (WGS) entry which is preliminary data.</text>
</comment>
<protein>
    <submittedName>
        <fullName evidence="1">Uncharacterized protein</fullName>
    </submittedName>
</protein>
<evidence type="ECO:0000313" key="2">
    <source>
        <dbReference type="Proteomes" id="UP001055072"/>
    </source>
</evidence>